<accession>A0A7R9PAX8</accession>
<organism evidence="1">
    <name type="scientific">Timema californicum</name>
    <name type="common">California timema</name>
    <name type="synonym">Walking stick</name>
    <dbReference type="NCBI Taxonomy" id="61474"/>
    <lineage>
        <taxon>Eukaryota</taxon>
        <taxon>Metazoa</taxon>
        <taxon>Ecdysozoa</taxon>
        <taxon>Arthropoda</taxon>
        <taxon>Hexapoda</taxon>
        <taxon>Insecta</taxon>
        <taxon>Pterygota</taxon>
        <taxon>Neoptera</taxon>
        <taxon>Polyneoptera</taxon>
        <taxon>Phasmatodea</taxon>
        <taxon>Timematodea</taxon>
        <taxon>Timematoidea</taxon>
        <taxon>Timematidae</taxon>
        <taxon>Timema</taxon>
    </lineage>
</organism>
<proteinExistence type="predicted"/>
<name>A0A7R9PAX8_TIMCA</name>
<protein>
    <submittedName>
        <fullName evidence="1">(California timema) hypothetical protein</fullName>
    </submittedName>
</protein>
<reference evidence="1" key="1">
    <citation type="submission" date="2020-11" db="EMBL/GenBank/DDBJ databases">
        <authorList>
            <person name="Tran Van P."/>
        </authorList>
    </citation>
    <scope>NUCLEOTIDE SEQUENCE</scope>
</reference>
<dbReference type="EMBL" id="OE183948">
    <property type="protein sequence ID" value="CAD7576167.1"/>
    <property type="molecule type" value="Genomic_DNA"/>
</dbReference>
<sequence>MQASSEDGEIEARISVGGFALTRKSTRRACCDSSATLHGFQVSLLAELAGTVQLRYMVFNAEAGPSATCDASHEPATTCRLAENGRQETDRFCLRVCLQHLKKAGAIEKQAGNKVKCSQAGVAQAGQTRRDLEEEETTTRSERRSVLALTFSPFHQRGSRFLIQQSVFKYTNPNKKVDVVSSSPNIQLLTLSCQLSLQLSFDPQTSLIKVPKSPYATNILLGLPSQMYIHTNILDPQPMGDIVAPLLRIVGINNINYLYGIHKTVSYTPMHYMPVLTRGIENLQINISTNTGEPVPFEFGKHTRIPNLLCHNKCGNPLRRRGRKEKGSSQIHANTVVDLYDRSFSSLKTLKLGHNMCMAHSSVWNFCSAFIVWGLRDWMIEDGHARHNTCADNKPVVPFCTLWFSTPYKVTSGIYTQKHFSHVSEHDTTSKHRLRRLHHYCLTYLLYRAKNIPMKTFLALFSTPNHTGNDAKVVRYYNTFLKTLVSCHPSRGCGKSACAYKRGVPAACRP</sequence>
<gene>
    <name evidence="1" type="ORF">TCMB3V08_LOCUS8743</name>
</gene>
<evidence type="ECO:0000313" key="1">
    <source>
        <dbReference type="EMBL" id="CAD7576167.1"/>
    </source>
</evidence>
<dbReference type="AlphaFoldDB" id="A0A7R9PAX8"/>